<feature type="region of interest" description="Disordered" evidence="3">
    <location>
        <begin position="1"/>
        <end position="69"/>
    </location>
</feature>
<dbReference type="InterPro" id="IPR050359">
    <property type="entry name" value="bHLH_transcription_factors"/>
</dbReference>
<dbReference type="InterPro" id="IPR011598">
    <property type="entry name" value="bHLH_dom"/>
</dbReference>
<dbReference type="GO" id="GO:0003700">
    <property type="term" value="F:DNA-binding transcription factor activity"/>
    <property type="evidence" value="ECO:0007669"/>
    <property type="project" value="TreeGrafter"/>
</dbReference>
<dbReference type="InterPro" id="IPR036638">
    <property type="entry name" value="HLH_DNA-bd_sf"/>
</dbReference>
<dbReference type="Pfam" id="PF00010">
    <property type="entry name" value="HLH"/>
    <property type="match status" value="1"/>
</dbReference>
<dbReference type="Proteomes" id="UP000261540">
    <property type="component" value="Unplaced"/>
</dbReference>
<dbReference type="GO" id="GO:0007423">
    <property type="term" value="P:sensory organ development"/>
    <property type="evidence" value="ECO:0007669"/>
    <property type="project" value="TreeGrafter"/>
</dbReference>
<dbReference type="PANTHER" id="PTHR19290">
    <property type="entry name" value="BASIC HELIX-LOOP-HELIX PROTEIN NEUROGENIN-RELATED"/>
    <property type="match status" value="1"/>
</dbReference>
<dbReference type="Ensembl" id="ENSPKIT00000008781.1">
    <property type="protein sequence ID" value="ENSPKIP00000028006.1"/>
    <property type="gene ID" value="ENSPKIG00000009823.1"/>
</dbReference>
<dbReference type="STRING" id="1676925.ENSPKIP00000028006"/>
<dbReference type="CDD" id="cd18912">
    <property type="entry name" value="bHLH_TS_bHLHa9"/>
    <property type="match status" value="1"/>
</dbReference>
<evidence type="ECO:0000313" key="5">
    <source>
        <dbReference type="Ensembl" id="ENSPKIP00000028006.1"/>
    </source>
</evidence>
<feature type="domain" description="BHLH" evidence="4">
    <location>
        <begin position="65"/>
        <end position="117"/>
    </location>
</feature>
<evidence type="ECO:0000256" key="1">
    <source>
        <dbReference type="ARBA" id="ARBA00023015"/>
    </source>
</evidence>
<feature type="compositionally biased region" description="Basic residues" evidence="3">
    <location>
        <begin position="54"/>
        <end position="67"/>
    </location>
</feature>
<name>A0A3B3SDE8_9TELE</name>
<organism evidence="5 6">
    <name type="scientific">Paramormyrops kingsleyae</name>
    <dbReference type="NCBI Taxonomy" id="1676925"/>
    <lineage>
        <taxon>Eukaryota</taxon>
        <taxon>Metazoa</taxon>
        <taxon>Chordata</taxon>
        <taxon>Craniata</taxon>
        <taxon>Vertebrata</taxon>
        <taxon>Euteleostomi</taxon>
        <taxon>Actinopterygii</taxon>
        <taxon>Neopterygii</taxon>
        <taxon>Teleostei</taxon>
        <taxon>Osteoglossocephala</taxon>
        <taxon>Osteoglossomorpha</taxon>
        <taxon>Osteoglossiformes</taxon>
        <taxon>Mormyridae</taxon>
        <taxon>Paramormyrops</taxon>
    </lineage>
</organism>
<dbReference type="GO" id="GO:0005634">
    <property type="term" value="C:nucleus"/>
    <property type="evidence" value="ECO:0007669"/>
    <property type="project" value="TreeGrafter"/>
</dbReference>
<dbReference type="PROSITE" id="PS50888">
    <property type="entry name" value="BHLH"/>
    <property type="match status" value="1"/>
</dbReference>
<dbReference type="GO" id="GO:0046983">
    <property type="term" value="F:protein dimerization activity"/>
    <property type="evidence" value="ECO:0007669"/>
    <property type="project" value="InterPro"/>
</dbReference>
<reference evidence="5" key="2">
    <citation type="submission" date="2025-09" db="UniProtKB">
        <authorList>
            <consortium name="Ensembl"/>
        </authorList>
    </citation>
    <scope>IDENTIFICATION</scope>
</reference>
<evidence type="ECO:0000256" key="2">
    <source>
        <dbReference type="ARBA" id="ARBA00023163"/>
    </source>
</evidence>
<dbReference type="AlphaFoldDB" id="A0A3B3SDE8"/>
<dbReference type="GO" id="GO:0070888">
    <property type="term" value="F:E-box binding"/>
    <property type="evidence" value="ECO:0007669"/>
    <property type="project" value="TreeGrafter"/>
</dbReference>
<keyword evidence="1" id="KW-0805">Transcription regulation</keyword>
<keyword evidence="2" id="KW-0804">Transcription</keyword>
<dbReference type="Gene3D" id="4.10.280.10">
    <property type="entry name" value="Helix-loop-helix DNA-binding domain"/>
    <property type="match status" value="1"/>
</dbReference>
<evidence type="ECO:0000256" key="3">
    <source>
        <dbReference type="SAM" id="MobiDB-lite"/>
    </source>
</evidence>
<dbReference type="GO" id="GO:0033339">
    <property type="term" value="P:pectoral fin development"/>
    <property type="evidence" value="ECO:0007669"/>
    <property type="project" value="Ensembl"/>
</dbReference>
<proteinExistence type="predicted"/>
<dbReference type="GeneTree" id="ENSGT00390000002453"/>
<accession>A0A3B3SDE8</accession>
<sequence length="262" mass="28374">VPLDIMASRASFTGSELSEEEADGSLAGMDSGSPKESHAESEESPSEPDEAKASRKRTRPARSKARRVAANVRERKRILDYNQAFNALRVALKHDLGGKRLSKIATLRRAINRISSLSVFLRAHPAAGACGPCAHTECRSQPEVHGHVLSPEEPLYMDTSAFLGPLSPHFPDGQYCAPHGHYASPRDELRALPYYGNTCNASPGYQFGSRATCHQNHMDNLSDSATSLPFHWQLGCLQGADALSACSATSCYFVGNAVRLHA</sequence>
<evidence type="ECO:0000313" key="6">
    <source>
        <dbReference type="Proteomes" id="UP000261540"/>
    </source>
</evidence>
<dbReference type="GO" id="GO:0045944">
    <property type="term" value="P:positive regulation of transcription by RNA polymerase II"/>
    <property type="evidence" value="ECO:0007669"/>
    <property type="project" value="TreeGrafter"/>
</dbReference>
<protein>
    <submittedName>
        <fullName evidence="5">Basic helix-loop-helix family, member a9</fullName>
    </submittedName>
</protein>
<evidence type="ECO:0000259" key="4">
    <source>
        <dbReference type="PROSITE" id="PS50888"/>
    </source>
</evidence>
<keyword evidence="6" id="KW-1185">Reference proteome</keyword>
<dbReference type="SUPFAM" id="SSF47459">
    <property type="entry name" value="HLH, helix-loop-helix DNA-binding domain"/>
    <property type="match status" value="1"/>
</dbReference>
<reference evidence="5" key="1">
    <citation type="submission" date="2025-08" db="UniProtKB">
        <authorList>
            <consortium name="Ensembl"/>
        </authorList>
    </citation>
    <scope>IDENTIFICATION</scope>
</reference>
<dbReference type="SMART" id="SM00353">
    <property type="entry name" value="HLH"/>
    <property type="match status" value="1"/>
</dbReference>
<dbReference type="GO" id="GO:0061564">
    <property type="term" value="P:axon development"/>
    <property type="evidence" value="ECO:0007669"/>
    <property type="project" value="TreeGrafter"/>
</dbReference>